<evidence type="ECO:0000256" key="1">
    <source>
        <dbReference type="ARBA" id="ARBA00004141"/>
    </source>
</evidence>
<proteinExistence type="inferred from homology"/>
<evidence type="ECO:0000256" key="5">
    <source>
        <dbReference type="ARBA" id="ARBA00022989"/>
    </source>
</evidence>
<dbReference type="GO" id="GO:0015250">
    <property type="term" value="F:water channel activity"/>
    <property type="evidence" value="ECO:0007669"/>
    <property type="project" value="TreeGrafter"/>
</dbReference>
<dbReference type="PANTHER" id="PTHR19139">
    <property type="entry name" value="AQUAPORIN TRANSPORTER"/>
    <property type="match status" value="1"/>
</dbReference>
<keyword evidence="6 8" id="KW-0472">Membrane</keyword>
<keyword evidence="4 7" id="KW-0812">Transmembrane</keyword>
<dbReference type="PROSITE" id="PS00221">
    <property type="entry name" value="MIP"/>
    <property type="match status" value="1"/>
</dbReference>
<feature type="transmembrane region" description="Helical" evidence="8">
    <location>
        <begin position="127"/>
        <end position="150"/>
    </location>
</feature>
<dbReference type="SUPFAM" id="SSF81338">
    <property type="entry name" value="Aquaporin-like"/>
    <property type="match status" value="1"/>
</dbReference>
<name>A0A6P7HCJ4_DIAVI</name>
<keyword evidence="3 7" id="KW-0813">Transport</keyword>
<feature type="transmembrane region" description="Helical" evidence="8">
    <location>
        <begin position="170"/>
        <end position="192"/>
    </location>
</feature>
<evidence type="ECO:0000256" key="6">
    <source>
        <dbReference type="ARBA" id="ARBA00023136"/>
    </source>
</evidence>
<dbReference type="InterPro" id="IPR034294">
    <property type="entry name" value="Aquaporin_transptr"/>
</dbReference>
<organism evidence="9">
    <name type="scientific">Diabrotica virgifera virgifera</name>
    <name type="common">western corn rootworm</name>
    <dbReference type="NCBI Taxonomy" id="50390"/>
    <lineage>
        <taxon>Eukaryota</taxon>
        <taxon>Metazoa</taxon>
        <taxon>Ecdysozoa</taxon>
        <taxon>Arthropoda</taxon>
        <taxon>Hexapoda</taxon>
        <taxon>Insecta</taxon>
        <taxon>Pterygota</taxon>
        <taxon>Neoptera</taxon>
        <taxon>Endopterygota</taxon>
        <taxon>Coleoptera</taxon>
        <taxon>Polyphaga</taxon>
        <taxon>Cucujiformia</taxon>
        <taxon>Chrysomeloidea</taxon>
        <taxon>Chrysomelidae</taxon>
        <taxon>Galerucinae</taxon>
        <taxon>Diabroticina</taxon>
        <taxon>Diabroticites</taxon>
        <taxon>Diabrotica</taxon>
    </lineage>
</organism>
<evidence type="ECO:0000256" key="7">
    <source>
        <dbReference type="RuleBase" id="RU000477"/>
    </source>
</evidence>
<comment type="subcellular location">
    <subcellularLocation>
        <location evidence="1">Membrane</location>
        <topology evidence="1">Multi-pass membrane protein</topology>
    </subcellularLocation>
</comment>
<reference evidence="9" key="1">
    <citation type="submission" date="2025-08" db="UniProtKB">
        <authorList>
            <consortium name="RefSeq"/>
        </authorList>
    </citation>
    <scope>IDENTIFICATION</scope>
    <source>
        <tissue evidence="9">Whole insect</tissue>
    </source>
</reference>
<dbReference type="PRINTS" id="PR00783">
    <property type="entry name" value="MINTRINSICP"/>
</dbReference>
<accession>A0A6P7HCJ4</accession>
<feature type="non-terminal residue" evidence="9">
    <location>
        <position position="219"/>
    </location>
</feature>
<dbReference type="InParanoid" id="A0A6P7HCJ4"/>
<sequence>MDAQSFQSDQNIEYHLVTMFEKLENLRNDTVKTSEKSKIPLQAEIRTLEFWRAVISECLSSFIYVFIVCGAAAGSGVGAPISSVLLATALAAGFAMTSLTQCFGHISGAHINPAVSLAMGVIKRISFLRTLLFIVAQCGGGIAGAAFLYGVTVPGYQGNLSAAVVHSSGIAPWERFGIEFMLTFIVVFSYFISMDSYRKWTGTSSLTIGATYSACSFVS</sequence>
<dbReference type="InterPro" id="IPR000425">
    <property type="entry name" value="MIP"/>
</dbReference>
<keyword evidence="5 8" id="KW-1133">Transmembrane helix</keyword>
<evidence type="ECO:0000256" key="4">
    <source>
        <dbReference type="ARBA" id="ARBA00022692"/>
    </source>
</evidence>
<comment type="similarity">
    <text evidence="2 7">Belongs to the MIP/aquaporin (TC 1.A.8) family.</text>
</comment>
<evidence type="ECO:0000256" key="8">
    <source>
        <dbReference type="SAM" id="Phobius"/>
    </source>
</evidence>
<feature type="transmembrane region" description="Helical" evidence="8">
    <location>
        <begin position="50"/>
        <end position="73"/>
    </location>
</feature>
<dbReference type="Pfam" id="PF00230">
    <property type="entry name" value="MIP"/>
    <property type="match status" value="1"/>
</dbReference>
<dbReference type="GO" id="GO:0005886">
    <property type="term" value="C:plasma membrane"/>
    <property type="evidence" value="ECO:0007669"/>
    <property type="project" value="TreeGrafter"/>
</dbReference>
<feature type="transmembrane region" description="Helical" evidence="8">
    <location>
        <begin position="85"/>
        <end position="106"/>
    </location>
</feature>
<dbReference type="AlphaFoldDB" id="A0A6P7HCJ4"/>
<gene>
    <name evidence="9" type="primary">LOC114346984</name>
</gene>
<dbReference type="InterPro" id="IPR022357">
    <property type="entry name" value="MIP_CS"/>
</dbReference>
<dbReference type="InterPro" id="IPR023271">
    <property type="entry name" value="Aquaporin-like"/>
</dbReference>
<dbReference type="RefSeq" id="XP_028153515.1">
    <property type="nucleotide sequence ID" value="XM_028297714.1"/>
</dbReference>
<dbReference type="PANTHER" id="PTHR19139:SF268">
    <property type="entry name" value="NEUROGENIC PROTEIN BIG BRAIN"/>
    <property type="match status" value="1"/>
</dbReference>
<evidence type="ECO:0000313" key="9">
    <source>
        <dbReference type="RefSeq" id="XP_028153515.1"/>
    </source>
</evidence>
<dbReference type="Gene3D" id="1.20.1080.10">
    <property type="entry name" value="Glycerol uptake facilitator protein"/>
    <property type="match status" value="1"/>
</dbReference>
<evidence type="ECO:0000256" key="2">
    <source>
        <dbReference type="ARBA" id="ARBA00006175"/>
    </source>
</evidence>
<evidence type="ECO:0000256" key="3">
    <source>
        <dbReference type="ARBA" id="ARBA00022448"/>
    </source>
</evidence>
<protein>
    <submittedName>
        <fullName evidence="9">Neurogenic protein big brain</fullName>
    </submittedName>
</protein>